<keyword evidence="4" id="KW-1185">Reference proteome</keyword>
<evidence type="ECO:0000313" key="3">
    <source>
        <dbReference type="EMBL" id="SEF67053.1"/>
    </source>
</evidence>
<dbReference type="InterPro" id="IPR013216">
    <property type="entry name" value="Methyltransf_11"/>
</dbReference>
<dbReference type="GO" id="GO:0032259">
    <property type="term" value="P:methylation"/>
    <property type="evidence" value="ECO:0007669"/>
    <property type="project" value="UniProtKB-KW"/>
</dbReference>
<keyword evidence="1" id="KW-0812">Transmembrane</keyword>
<keyword evidence="1" id="KW-0472">Membrane</keyword>
<keyword evidence="1" id="KW-1133">Transmembrane helix</keyword>
<dbReference type="AlphaFoldDB" id="A0A1H5TW87"/>
<dbReference type="SUPFAM" id="SSF53335">
    <property type="entry name" value="S-adenosyl-L-methionine-dependent methyltransferases"/>
    <property type="match status" value="1"/>
</dbReference>
<name>A0A1H5TW87_9FLAO</name>
<dbReference type="EMBL" id="FNUS01000001">
    <property type="protein sequence ID" value="SEF67053.1"/>
    <property type="molecule type" value="Genomic_DNA"/>
</dbReference>
<reference evidence="4" key="1">
    <citation type="submission" date="2016-10" db="EMBL/GenBank/DDBJ databases">
        <authorList>
            <person name="Varghese N."/>
            <person name="Submissions S."/>
        </authorList>
    </citation>
    <scope>NUCLEOTIDE SEQUENCE [LARGE SCALE GENOMIC DNA]</scope>
    <source>
        <strain evidence="4">DSM 21580</strain>
    </source>
</reference>
<gene>
    <name evidence="3" type="ORF">SAMN05421847_0592</name>
</gene>
<feature type="transmembrane region" description="Helical" evidence="1">
    <location>
        <begin position="46"/>
        <end position="69"/>
    </location>
</feature>
<dbReference type="Gene3D" id="3.40.50.150">
    <property type="entry name" value="Vaccinia Virus protein VP39"/>
    <property type="match status" value="1"/>
</dbReference>
<proteinExistence type="predicted"/>
<dbReference type="RefSeq" id="WP_103912604.1">
    <property type="nucleotide sequence ID" value="NZ_FNUS01000001.1"/>
</dbReference>
<evidence type="ECO:0000259" key="2">
    <source>
        <dbReference type="Pfam" id="PF08241"/>
    </source>
</evidence>
<evidence type="ECO:0000313" key="4">
    <source>
        <dbReference type="Proteomes" id="UP000236738"/>
    </source>
</evidence>
<protein>
    <submittedName>
        <fullName evidence="3">Methyltransferase domain-containing protein</fullName>
    </submittedName>
</protein>
<dbReference type="GO" id="GO:0008757">
    <property type="term" value="F:S-adenosylmethionine-dependent methyltransferase activity"/>
    <property type="evidence" value="ECO:0007669"/>
    <property type="project" value="InterPro"/>
</dbReference>
<organism evidence="3 4">
    <name type="scientific">Halpernia humi</name>
    <dbReference type="NCBI Taxonomy" id="493375"/>
    <lineage>
        <taxon>Bacteria</taxon>
        <taxon>Pseudomonadati</taxon>
        <taxon>Bacteroidota</taxon>
        <taxon>Flavobacteriia</taxon>
        <taxon>Flavobacteriales</taxon>
        <taxon>Weeksellaceae</taxon>
        <taxon>Chryseobacterium group</taxon>
        <taxon>Halpernia</taxon>
    </lineage>
</organism>
<keyword evidence="3" id="KW-0808">Transferase</keyword>
<dbReference type="InterPro" id="IPR029063">
    <property type="entry name" value="SAM-dependent_MTases_sf"/>
</dbReference>
<feature type="domain" description="Methyltransferase type 11" evidence="2">
    <location>
        <begin position="127"/>
        <end position="192"/>
    </location>
</feature>
<accession>A0A1H5TW87</accession>
<dbReference type="Pfam" id="PF08241">
    <property type="entry name" value="Methyltransf_11"/>
    <property type="match status" value="1"/>
</dbReference>
<feature type="transmembrane region" description="Helical" evidence="1">
    <location>
        <begin position="20"/>
        <end position="39"/>
    </location>
</feature>
<dbReference type="OrthoDB" id="9810615at2"/>
<keyword evidence="3" id="KW-0489">Methyltransferase</keyword>
<dbReference type="Proteomes" id="UP000236738">
    <property type="component" value="Unassembled WGS sequence"/>
</dbReference>
<evidence type="ECO:0000256" key="1">
    <source>
        <dbReference type="SAM" id="Phobius"/>
    </source>
</evidence>
<sequence>METLRKPFQGVTNIIRFNWHFYILSLLFLCALFFLKIVLPENYSPYLLILIVTIFITTASSLLVSFFVYDCTDLYELNWIKNTDENLKIVNINAGFDEISAVLKHKFKNAEFSIFDFYNPKTHTEVSIKRARKVYPNFPETIEISTNKIPLKTESVDKIFLFFAAHEIRKDAERIIFFKELHRILKPNGEIYVTEHLRNLPNFLAYNIGFFHFLPKNSWLKTFISASLNIKLKQKKTPFITTFTLQKNGITP</sequence>